<evidence type="ECO:0000313" key="4">
    <source>
        <dbReference type="Proteomes" id="UP001250214"/>
    </source>
</evidence>
<keyword evidence="1" id="KW-0547">Nucleotide-binding</keyword>
<dbReference type="InterPro" id="IPR008334">
    <property type="entry name" value="5'-Nucleotdase_C"/>
</dbReference>
<dbReference type="RefSeq" id="WP_310913590.1">
    <property type="nucleotide sequence ID" value="NZ_JAVLVT010000009.1"/>
</dbReference>
<dbReference type="InterPro" id="IPR036907">
    <property type="entry name" value="5'-Nucleotdase_C_sf"/>
</dbReference>
<sequence length="608" mass="63931">MTVRTVLRVGGASALACGLTLGLAAGAAADPHDRTHYTLTILHANDTESHLLGAPSAPNFGGVARFTTLLNDLQAAERHPRSAEGAEAHRRGVLSVHTGDTFLAGPEFGASLREDTPYYDALALGYADYDAIAIGNHEFDFGPQTFAEFVEATPGDTPWLSANLDFSDVAELAQLEADGVLAPSTVVRERGTDIGLVGAVTPLLRELSNPGAVEVADDLRAVVQDEVDRLTAEGVDTIILISHLQGIAHDRELIRELTDVDAAIAGGGHETHAPEDTPLVPGDEVPTDPATGEPLHYPLWVSDAEGTDVPIVTAGDNYKYVGRLVLNFDRSGDLMSVSERSGPLRVSGVGADAVEPHPDVHAEITTPVQQHVDSLGESVLAVSEVDLEGRRNPGVRTEETNLGNLLADALLAAGQDHAADLDVPAPQIALQNGGGIRNGSLIPAGELTELDTHNIAAFSNFVAVVPEVPREQVKELLENGVSELPAADGRFAQVAGLSFTYDVERTAQVLDAEGRVLEPGERVREVTLDDGTVLVDDGEVVAGPDIHVATNDFSAGGGDQYPFRGADYVSAPLTYQQALAEHLSTNLDGQVRAADYPEGGEGRITAAN</sequence>
<dbReference type="SUPFAM" id="SSF55816">
    <property type="entry name" value="5'-nucleotidase (syn. UDP-sugar hydrolase), C-terminal domain"/>
    <property type="match status" value="1"/>
</dbReference>
<feature type="signal peptide" evidence="1">
    <location>
        <begin position="1"/>
        <end position="27"/>
    </location>
</feature>
<dbReference type="PANTHER" id="PTHR11575">
    <property type="entry name" value="5'-NUCLEOTIDASE-RELATED"/>
    <property type="match status" value="1"/>
</dbReference>
<proteinExistence type="inferred from homology"/>
<dbReference type="InterPro" id="IPR029052">
    <property type="entry name" value="Metallo-depent_PP-like"/>
</dbReference>
<dbReference type="EMBL" id="JAVLVT010000009">
    <property type="protein sequence ID" value="MDS1272038.1"/>
    <property type="molecule type" value="Genomic_DNA"/>
</dbReference>
<protein>
    <submittedName>
        <fullName evidence="3">Bifunctional metallophosphatase/5'-nucleotidase</fullName>
    </submittedName>
</protein>
<dbReference type="PANTHER" id="PTHR11575:SF24">
    <property type="entry name" value="5'-NUCLEOTIDASE"/>
    <property type="match status" value="1"/>
</dbReference>
<dbReference type="SUPFAM" id="SSF56300">
    <property type="entry name" value="Metallo-dependent phosphatases"/>
    <property type="match status" value="1"/>
</dbReference>
<gene>
    <name evidence="3" type="ORF">RIF23_17245</name>
</gene>
<keyword evidence="1" id="KW-0378">Hydrolase</keyword>
<dbReference type="InterPro" id="IPR006179">
    <property type="entry name" value="5_nucleotidase/apyrase"/>
</dbReference>
<dbReference type="Proteomes" id="UP001250214">
    <property type="component" value="Unassembled WGS sequence"/>
</dbReference>
<comment type="similarity">
    <text evidence="1">Belongs to the 5'-nucleotidase family.</text>
</comment>
<keyword evidence="1" id="KW-0732">Signal</keyword>
<name>A0ABU2H9S2_9ACTN</name>
<evidence type="ECO:0000259" key="2">
    <source>
        <dbReference type="Pfam" id="PF02872"/>
    </source>
</evidence>
<dbReference type="Pfam" id="PF02872">
    <property type="entry name" value="5_nucleotid_C"/>
    <property type="match status" value="1"/>
</dbReference>
<organism evidence="3 4">
    <name type="scientific">Lipingzhangella rawalii</name>
    <dbReference type="NCBI Taxonomy" id="2055835"/>
    <lineage>
        <taxon>Bacteria</taxon>
        <taxon>Bacillati</taxon>
        <taxon>Actinomycetota</taxon>
        <taxon>Actinomycetes</taxon>
        <taxon>Streptosporangiales</taxon>
        <taxon>Nocardiopsidaceae</taxon>
        <taxon>Lipingzhangella</taxon>
    </lineage>
</organism>
<dbReference type="Gene3D" id="3.60.21.10">
    <property type="match status" value="1"/>
</dbReference>
<comment type="caution">
    <text evidence="3">The sequence shown here is derived from an EMBL/GenBank/DDBJ whole genome shotgun (WGS) entry which is preliminary data.</text>
</comment>
<dbReference type="InterPro" id="IPR006146">
    <property type="entry name" value="5'-Nucleotdase_CS"/>
</dbReference>
<feature type="domain" description="5'-Nucleotidase C-terminal" evidence="2">
    <location>
        <begin position="382"/>
        <end position="562"/>
    </location>
</feature>
<feature type="chain" id="PRO_5044956691" evidence="1">
    <location>
        <begin position="28"/>
        <end position="608"/>
    </location>
</feature>
<evidence type="ECO:0000256" key="1">
    <source>
        <dbReference type="RuleBase" id="RU362119"/>
    </source>
</evidence>
<dbReference type="PROSITE" id="PS00786">
    <property type="entry name" value="5_NUCLEOTIDASE_2"/>
    <property type="match status" value="1"/>
</dbReference>
<dbReference type="PRINTS" id="PR01607">
    <property type="entry name" value="APYRASEFAMLY"/>
</dbReference>
<evidence type="ECO:0000313" key="3">
    <source>
        <dbReference type="EMBL" id="MDS1272038.1"/>
    </source>
</evidence>
<keyword evidence="4" id="KW-1185">Reference proteome</keyword>
<accession>A0ABU2H9S2</accession>
<dbReference type="Gene3D" id="3.90.780.10">
    <property type="entry name" value="5'-Nucleotidase, C-terminal domain"/>
    <property type="match status" value="1"/>
</dbReference>
<reference evidence="4" key="1">
    <citation type="submission" date="2023-07" db="EMBL/GenBank/DDBJ databases">
        <title>Novel species in the genus Lipingzhangella isolated from Sambhar Salt Lake.</title>
        <authorList>
            <person name="Jiya N."/>
            <person name="Kajale S."/>
            <person name="Sharma A."/>
        </authorList>
    </citation>
    <scope>NUCLEOTIDE SEQUENCE [LARGE SCALE GENOMIC DNA]</scope>
    <source>
        <strain evidence="4">LS1_29</strain>
    </source>
</reference>